<keyword evidence="4" id="KW-1185">Reference proteome</keyword>
<dbReference type="InterPro" id="IPR013783">
    <property type="entry name" value="Ig-like_fold"/>
</dbReference>
<dbReference type="RefSeq" id="WP_400394799.1">
    <property type="nucleotide sequence ID" value="NZ_JBIXLL010000002.1"/>
</dbReference>
<evidence type="ECO:0000313" key="4">
    <source>
        <dbReference type="Proteomes" id="UP001617689"/>
    </source>
</evidence>
<protein>
    <submittedName>
        <fullName evidence="3">Rhamnogalacturonan lyase</fullName>
    </submittedName>
</protein>
<reference evidence="3 4" key="1">
    <citation type="submission" date="2024-10" db="EMBL/GenBank/DDBJ databases">
        <authorList>
            <person name="Lu C.-H."/>
        </authorList>
    </citation>
    <scope>NUCLEOTIDE SEQUENCE [LARGE SCALE GENOMIC DNA]</scope>
    <source>
        <strain evidence="3 4">22ZTDG03-2</strain>
    </source>
</reference>
<dbReference type="Gene3D" id="2.60.40.10">
    <property type="entry name" value="Immunoglobulins"/>
    <property type="match status" value="1"/>
</dbReference>
<dbReference type="Pfam" id="PF18370">
    <property type="entry name" value="RGI_lyase"/>
    <property type="match status" value="1"/>
</dbReference>
<evidence type="ECO:0000259" key="2">
    <source>
        <dbReference type="Pfam" id="PF21348"/>
    </source>
</evidence>
<comment type="caution">
    <text evidence="3">The sequence shown here is derived from an EMBL/GenBank/DDBJ whole genome shotgun (WGS) entry which is preliminary data.</text>
</comment>
<organism evidence="3 4">
    <name type="scientific">Pectobacterium actinidiae</name>
    <dbReference type="NCBI Taxonomy" id="1507808"/>
    <lineage>
        <taxon>Bacteria</taxon>
        <taxon>Pseudomonadati</taxon>
        <taxon>Pseudomonadota</taxon>
        <taxon>Gammaproteobacteria</taxon>
        <taxon>Enterobacterales</taxon>
        <taxon>Pectobacteriaceae</taxon>
        <taxon>Pectobacterium</taxon>
    </lineage>
</organism>
<name>A0ABW8G8A3_9GAMM</name>
<dbReference type="Pfam" id="PF21348">
    <property type="entry name" value="RGL11_C"/>
    <property type="match status" value="1"/>
</dbReference>
<dbReference type="InterPro" id="IPR034641">
    <property type="entry name" value="RGL11"/>
</dbReference>
<dbReference type="InterPro" id="IPR028994">
    <property type="entry name" value="Integrin_alpha_N"/>
</dbReference>
<dbReference type="PANTHER" id="PTHR43118">
    <property type="entry name" value="RHAMNOGALACTURONAN LYASE (EUROFUNG)"/>
    <property type="match status" value="1"/>
</dbReference>
<evidence type="ECO:0000313" key="3">
    <source>
        <dbReference type="EMBL" id="MFJ5428671.1"/>
    </source>
</evidence>
<dbReference type="SUPFAM" id="SSF69318">
    <property type="entry name" value="Integrin alpha N-terminal domain"/>
    <property type="match status" value="1"/>
</dbReference>
<dbReference type="CDD" id="cd10318">
    <property type="entry name" value="RGL11"/>
    <property type="match status" value="1"/>
</dbReference>
<accession>A0ABW8G8A3</accession>
<evidence type="ECO:0000259" key="1">
    <source>
        <dbReference type="Pfam" id="PF18370"/>
    </source>
</evidence>
<proteinExistence type="predicted"/>
<feature type="domain" description="Rhamnogalacturonan I lyase beta-sheet" evidence="1">
    <location>
        <begin position="41"/>
        <end position="119"/>
    </location>
</feature>
<sequence>MKRYLCITPRTSILAFGLLATVMVGGQSGLMTSAYAAGKSKQIELLDRGLFAFKSSKHVFLSWRLFATDPENIAFNIYRDGQRINTSPLSTSTNFIDPNGNADSVYSIRPVINGVEGVAEVAKSVLSGKRYQSIPLNKPADGVTPNGDAYSYGVNDGSVGDLDGDREYEYVIKWAPSNSKDNAHSGYTGNVYIDAYKQDGTRLWRIDLGKNMRSGPHYNDFIVYDLDGDGKAEVMMKTADGTVDGAGKVIGNSQADYRNTNGRVLTGPEYLTVFNGQTGKAMATTDYLPERGDVCAWGDCYGNRVDRFLAGVAYLDGERPSAVFSRGYYGRAVVVAWDWRDGKLTQRWTYDSGTSGDTLNTAYGQGAHHFRTGDADGDGKDDIIFGAATIGSNGKLLNSTGLGHGDALHFGVLDPSREGKQVFMVHEGAKQYGDNAMEMHDAATGEILWGYSNGSGGDNGRGVCMDIDPAHLGVECWSSQGGLFNAKGEQISDKKPSHINFGIWWDGDLLRETWDRSVIDKWLPAKPGSTRLFSAYTYNSGTWINGTKATPVLSADLFGDWREEFIIPKSDSSELQIFSTTSETAYRMPTLMHDPAYRTQVAAQNAGYNQPPHTSFYLGDGMTLPVKWESVYTAPKK</sequence>
<dbReference type="GO" id="GO:0016829">
    <property type="term" value="F:lyase activity"/>
    <property type="evidence" value="ECO:0007669"/>
    <property type="project" value="UniProtKB-KW"/>
</dbReference>
<dbReference type="InterPro" id="IPR049366">
    <property type="entry name" value="RGL11_C"/>
</dbReference>
<dbReference type="PANTHER" id="PTHR43118:SF1">
    <property type="entry name" value="RHAMNOGALACTURONAN LYASE (EUROFUNG)"/>
    <property type="match status" value="1"/>
</dbReference>
<feature type="domain" description="Rhamnogalacturonan lyase family 11 C-terminal" evidence="2">
    <location>
        <begin position="131"/>
        <end position="625"/>
    </location>
</feature>
<keyword evidence="3" id="KW-0456">Lyase</keyword>
<dbReference type="InterPro" id="IPR041624">
    <property type="entry name" value="RGI_lyase"/>
</dbReference>
<gene>
    <name evidence="3" type="ORF">ACIPUP_05860</name>
</gene>
<dbReference type="Proteomes" id="UP001617689">
    <property type="component" value="Unassembled WGS sequence"/>
</dbReference>
<dbReference type="EMBL" id="JBIXLL010000002">
    <property type="protein sequence ID" value="MFJ5428671.1"/>
    <property type="molecule type" value="Genomic_DNA"/>
</dbReference>